<proteinExistence type="predicted"/>
<organism evidence="1 2">
    <name type="scientific">Hominisplanchenecus murintestinalis</name>
    <dbReference type="NCBI Taxonomy" id="2941517"/>
    <lineage>
        <taxon>Bacteria</taxon>
        <taxon>Bacillati</taxon>
        <taxon>Bacillota</taxon>
        <taxon>Clostridia</taxon>
        <taxon>Lachnospirales</taxon>
        <taxon>Lachnospiraceae</taxon>
        <taxon>Hominisplanchenecus</taxon>
    </lineage>
</organism>
<comment type="caution">
    <text evidence="1">The sequence shown here is derived from an EMBL/GenBank/DDBJ whole genome shotgun (WGS) entry which is preliminary data.</text>
</comment>
<evidence type="ECO:0000313" key="2">
    <source>
        <dbReference type="Proteomes" id="UP000307720"/>
    </source>
</evidence>
<dbReference type="EMBL" id="SRZB01000029">
    <property type="protein sequence ID" value="TGX97565.1"/>
    <property type="molecule type" value="Genomic_DNA"/>
</dbReference>
<keyword evidence="2" id="KW-1185">Reference proteome</keyword>
<protein>
    <submittedName>
        <fullName evidence="1">Uncharacterized protein</fullName>
    </submittedName>
</protein>
<evidence type="ECO:0000313" key="1">
    <source>
        <dbReference type="EMBL" id="TGX97565.1"/>
    </source>
</evidence>
<gene>
    <name evidence="1" type="ORF">E5357_12070</name>
</gene>
<name>A0AC61QX94_9FIRM</name>
<reference evidence="1" key="1">
    <citation type="submission" date="2019-04" db="EMBL/GenBank/DDBJ databases">
        <title>Microbes associate with the intestines of laboratory mice.</title>
        <authorList>
            <person name="Navarre W."/>
            <person name="Wong E."/>
            <person name="Huang K."/>
            <person name="Tropini C."/>
            <person name="Ng K."/>
            <person name="Yu B."/>
        </authorList>
    </citation>
    <scope>NUCLEOTIDE SEQUENCE</scope>
    <source>
        <strain evidence="1">NM72_1-8</strain>
    </source>
</reference>
<accession>A0AC61QX94</accession>
<dbReference type="Proteomes" id="UP000307720">
    <property type="component" value="Unassembled WGS sequence"/>
</dbReference>
<sequence length="137" mass="16224">MDDSLKNGMQMGAEIMTLEMRYREKREEGKIYGIISACRECNISEERILKILQEKEGLSEESAIVYLEEAEETIKRMNEYTAFMDKLCKIISDLKKINASDDTIIVKIQDEFHFTNDDAKFYYEYAMKKKGLYWKTR</sequence>